<dbReference type="InterPro" id="IPR021765">
    <property type="entry name" value="UstYa-like"/>
</dbReference>
<accession>A0A164XAU9</accession>
<organism evidence="4 5">
    <name type="scientific">Sistotremastrum niveocremeum HHB9708</name>
    <dbReference type="NCBI Taxonomy" id="1314777"/>
    <lineage>
        <taxon>Eukaryota</taxon>
        <taxon>Fungi</taxon>
        <taxon>Dikarya</taxon>
        <taxon>Basidiomycota</taxon>
        <taxon>Agaricomycotina</taxon>
        <taxon>Agaricomycetes</taxon>
        <taxon>Sistotremastrales</taxon>
        <taxon>Sistotremastraceae</taxon>
        <taxon>Sertulicium</taxon>
        <taxon>Sertulicium niveocremeum</taxon>
    </lineage>
</organism>
<dbReference type="PANTHER" id="PTHR33365:SF11">
    <property type="entry name" value="TAT PATHWAY SIGNAL SEQUENCE"/>
    <property type="match status" value="1"/>
</dbReference>
<evidence type="ECO:0000313" key="5">
    <source>
        <dbReference type="Proteomes" id="UP000076722"/>
    </source>
</evidence>
<evidence type="ECO:0000256" key="2">
    <source>
        <dbReference type="ARBA" id="ARBA00023002"/>
    </source>
</evidence>
<dbReference type="Pfam" id="PF11807">
    <property type="entry name" value="UstYa"/>
    <property type="match status" value="1"/>
</dbReference>
<dbReference type="EMBL" id="KV419400">
    <property type="protein sequence ID" value="KZS95793.1"/>
    <property type="molecule type" value="Genomic_DNA"/>
</dbReference>
<dbReference type="GO" id="GO:0016491">
    <property type="term" value="F:oxidoreductase activity"/>
    <property type="evidence" value="ECO:0007669"/>
    <property type="project" value="UniProtKB-KW"/>
</dbReference>
<evidence type="ECO:0000313" key="4">
    <source>
        <dbReference type="EMBL" id="KZS95793.1"/>
    </source>
</evidence>
<keyword evidence="2" id="KW-0560">Oxidoreductase</keyword>
<dbReference type="AlphaFoldDB" id="A0A164XAU9"/>
<gene>
    <name evidence="4" type="ORF">SISNIDRAFT_408082</name>
</gene>
<reference evidence="4 5" key="1">
    <citation type="journal article" date="2016" name="Mol. Biol. Evol.">
        <title>Comparative Genomics of Early-Diverging Mushroom-Forming Fungi Provides Insights into the Origins of Lignocellulose Decay Capabilities.</title>
        <authorList>
            <person name="Nagy L.G."/>
            <person name="Riley R."/>
            <person name="Tritt A."/>
            <person name="Adam C."/>
            <person name="Daum C."/>
            <person name="Floudas D."/>
            <person name="Sun H."/>
            <person name="Yadav J.S."/>
            <person name="Pangilinan J."/>
            <person name="Larsson K.H."/>
            <person name="Matsuura K."/>
            <person name="Barry K."/>
            <person name="Labutti K."/>
            <person name="Kuo R."/>
            <person name="Ohm R.A."/>
            <person name="Bhattacharya S.S."/>
            <person name="Shirouzu T."/>
            <person name="Yoshinaga Y."/>
            <person name="Martin F.M."/>
            <person name="Grigoriev I.V."/>
            <person name="Hibbett D.S."/>
        </authorList>
    </citation>
    <scope>NUCLEOTIDE SEQUENCE [LARGE SCALE GENOMIC DNA]</scope>
    <source>
        <strain evidence="4 5">HHB9708</strain>
    </source>
</reference>
<proteinExistence type="inferred from homology"/>
<protein>
    <submittedName>
        <fullName evidence="4">Uncharacterized protein</fullName>
    </submittedName>
</protein>
<dbReference type="Proteomes" id="UP000076722">
    <property type="component" value="Unassembled WGS sequence"/>
</dbReference>
<sequence length="130" mass="15244">MYLDETDHYPLDDDSAIMRQEYDSLAPRQGLTIRLDGDNSGQLYAVSMVHQLWCLDVIRHDWWTKNVTHLSEHCLNYLRQSIQCTSDSHLEGMYVQRDPYKLNAYHYDVICNDWTAVYDALPPLGSSLRF</sequence>
<keyword evidence="5" id="KW-1185">Reference proteome</keyword>
<dbReference type="OrthoDB" id="3687641at2759"/>
<evidence type="ECO:0000256" key="3">
    <source>
        <dbReference type="ARBA" id="ARBA00035112"/>
    </source>
</evidence>
<comment type="similarity">
    <text evidence="3">Belongs to the ustYa family.</text>
</comment>
<dbReference type="PANTHER" id="PTHR33365">
    <property type="entry name" value="YALI0B05434P"/>
    <property type="match status" value="1"/>
</dbReference>
<name>A0A164XAU9_9AGAM</name>
<comment type="pathway">
    <text evidence="1">Mycotoxin biosynthesis.</text>
</comment>
<dbReference type="GO" id="GO:0043386">
    <property type="term" value="P:mycotoxin biosynthetic process"/>
    <property type="evidence" value="ECO:0007669"/>
    <property type="project" value="InterPro"/>
</dbReference>
<evidence type="ECO:0000256" key="1">
    <source>
        <dbReference type="ARBA" id="ARBA00004685"/>
    </source>
</evidence>